<dbReference type="Pfam" id="PF07691">
    <property type="entry name" value="PA14"/>
    <property type="match status" value="1"/>
</dbReference>
<dbReference type="EMBL" id="JACHMN010000002">
    <property type="protein sequence ID" value="MBB5868776.1"/>
    <property type="molecule type" value="Genomic_DNA"/>
</dbReference>
<reference evidence="2 3" key="1">
    <citation type="submission" date="2020-08" db="EMBL/GenBank/DDBJ databases">
        <title>Sequencing the genomes of 1000 actinobacteria strains.</title>
        <authorList>
            <person name="Klenk H.-P."/>
        </authorList>
    </citation>
    <scope>NUCLEOTIDE SEQUENCE [LARGE SCALE GENOMIC DNA]</scope>
    <source>
        <strain evidence="2 3">DSM 45362</strain>
    </source>
</reference>
<dbReference type="RefSeq" id="WP_184834963.1">
    <property type="nucleotide sequence ID" value="NZ_JACHMN010000002.1"/>
</dbReference>
<name>A0A841BNB4_9ACTN</name>
<dbReference type="PROSITE" id="PS51820">
    <property type="entry name" value="PA14"/>
    <property type="match status" value="1"/>
</dbReference>
<dbReference type="InterPro" id="IPR037524">
    <property type="entry name" value="PA14/GLEYA"/>
</dbReference>
<dbReference type="SUPFAM" id="SSF56988">
    <property type="entry name" value="Anthrax protective antigen"/>
    <property type="match status" value="1"/>
</dbReference>
<feature type="domain" description="PA14" evidence="1">
    <location>
        <begin position="7"/>
        <end position="143"/>
    </location>
</feature>
<proteinExistence type="predicted"/>
<dbReference type="SMART" id="SM00758">
    <property type="entry name" value="PA14"/>
    <property type="match status" value="1"/>
</dbReference>
<dbReference type="InterPro" id="IPR011658">
    <property type="entry name" value="PA14_dom"/>
</dbReference>
<dbReference type="AlphaFoldDB" id="A0A841BNB4"/>
<keyword evidence="3" id="KW-1185">Reference proteome</keyword>
<gene>
    <name evidence="2" type="ORF">F4553_002155</name>
</gene>
<protein>
    <recommendedName>
        <fullName evidence="1">PA14 domain-containing protein</fullName>
    </recommendedName>
</protein>
<dbReference type="Gene3D" id="3.90.182.10">
    <property type="entry name" value="Toxin - Anthrax Protective Antigen,domain 1"/>
    <property type="match status" value="1"/>
</dbReference>
<sequence>MSTIVIEPGAGLQAGYFTNTTLTGTPVHRIDTTVNFNWGAGAPIAGVGVDNFSVRWTGAVQIPTAGSWTFTTTSDDGVRLWIDDTQVVNAWTNHSTQDDAGALTLTAGWHRVRMEFYDSGYDAVAKLSWTGPGQAKQIIPAVRLRQSI</sequence>
<comment type="caution">
    <text evidence="2">The sequence shown here is derived from an EMBL/GenBank/DDBJ whole genome shotgun (WGS) entry which is preliminary data.</text>
</comment>
<organism evidence="2 3">
    <name type="scientific">Allocatelliglobosispora scoriae</name>
    <dbReference type="NCBI Taxonomy" id="643052"/>
    <lineage>
        <taxon>Bacteria</taxon>
        <taxon>Bacillati</taxon>
        <taxon>Actinomycetota</taxon>
        <taxon>Actinomycetes</taxon>
        <taxon>Micromonosporales</taxon>
        <taxon>Micromonosporaceae</taxon>
        <taxon>Allocatelliglobosispora</taxon>
    </lineage>
</organism>
<dbReference type="Proteomes" id="UP000587527">
    <property type="component" value="Unassembled WGS sequence"/>
</dbReference>
<accession>A0A841BNB4</accession>
<evidence type="ECO:0000313" key="2">
    <source>
        <dbReference type="EMBL" id="MBB5868776.1"/>
    </source>
</evidence>
<evidence type="ECO:0000259" key="1">
    <source>
        <dbReference type="PROSITE" id="PS51820"/>
    </source>
</evidence>
<evidence type="ECO:0000313" key="3">
    <source>
        <dbReference type="Proteomes" id="UP000587527"/>
    </source>
</evidence>